<dbReference type="InterPro" id="IPR006342">
    <property type="entry name" value="FkbM_mtfrase"/>
</dbReference>
<organism evidence="2 3">
    <name type="scientific">Roseisalinus antarcticus</name>
    <dbReference type="NCBI Taxonomy" id="254357"/>
    <lineage>
        <taxon>Bacteria</taxon>
        <taxon>Pseudomonadati</taxon>
        <taxon>Pseudomonadota</taxon>
        <taxon>Alphaproteobacteria</taxon>
        <taxon>Rhodobacterales</taxon>
        <taxon>Roseobacteraceae</taxon>
        <taxon>Roseisalinus</taxon>
    </lineage>
</organism>
<keyword evidence="3" id="KW-1185">Reference proteome</keyword>
<reference evidence="2 3" key="1">
    <citation type="submission" date="2017-03" db="EMBL/GenBank/DDBJ databases">
        <authorList>
            <person name="Afonso C.L."/>
            <person name="Miller P.J."/>
            <person name="Scott M.A."/>
            <person name="Spackman E."/>
            <person name="Goraichik I."/>
            <person name="Dimitrov K.M."/>
            <person name="Suarez D.L."/>
            <person name="Swayne D.E."/>
        </authorList>
    </citation>
    <scope>NUCLEOTIDE SEQUENCE [LARGE SCALE GENOMIC DNA]</scope>
    <source>
        <strain evidence="2 3">CECT 7023</strain>
    </source>
</reference>
<dbReference type="CDD" id="cd02440">
    <property type="entry name" value="AdoMet_MTases"/>
    <property type="match status" value="1"/>
</dbReference>
<dbReference type="PANTHER" id="PTHR34203">
    <property type="entry name" value="METHYLTRANSFERASE, FKBM FAMILY PROTEIN"/>
    <property type="match status" value="1"/>
</dbReference>
<feature type="domain" description="Methyltransferase FkbM" evidence="1">
    <location>
        <begin position="76"/>
        <end position="231"/>
    </location>
</feature>
<name>A0A1Y5RSC1_9RHOB</name>
<dbReference type="RefSeq" id="WP_085877599.1">
    <property type="nucleotide sequence ID" value="NZ_FWFZ01000002.1"/>
</dbReference>
<sequence length="254" mass="27431">MWRQLYTATRRTPLLKSVVWRMLPDEAVTLDGLTMHVHPRDNMTERHIWLHHVWPEPDSIAKLCAIVAARPCLVIDVGANCGAFTVPLARAAAPGSRVIAVEPNPAMVARLAANLDANGLADRVEIVQRALDAQDGSATLTLHARNLGQSSLGTPKRPGQSLTVAATTLAGLIADSALPVVVKIDIEGHEDTALWPLLTGARHLPEVFLLETQHAAQWSHDLVARLSELGYDQTYSGEGNTLFHRSPSQQGPGA</sequence>
<protein>
    <submittedName>
        <fullName evidence="2">23S rRNA (Uracil(1939)-C(5))-methyltransferase RlmD</fullName>
        <ecNumber evidence="2">2.1.1.190</ecNumber>
    </submittedName>
</protein>
<keyword evidence="2" id="KW-0808">Transferase</keyword>
<dbReference type="InterPro" id="IPR029063">
    <property type="entry name" value="SAM-dependent_MTases_sf"/>
</dbReference>
<dbReference type="PANTHER" id="PTHR34203:SF15">
    <property type="entry name" value="SLL1173 PROTEIN"/>
    <property type="match status" value="1"/>
</dbReference>
<dbReference type="GO" id="GO:0032259">
    <property type="term" value="P:methylation"/>
    <property type="evidence" value="ECO:0007669"/>
    <property type="project" value="UniProtKB-KW"/>
</dbReference>
<evidence type="ECO:0000313" key="3">
    <source>
        <dbReference type="Proteomes" id="UP000193900"/>
    </source>
</evidence>
<dbReference type="Proteomes" id="UP000193900">
    <property type="component" value="Unassembled WGS sequence"/>
</dbReference>
<dbReference type="NCBIfam" id="TIGR01444">
    <property type="entry name" value="fkbM_fam"/>
    <property type="match status" value="1"/>
</dbReference>
<dbReference type="OrthoDB" id="7542440at2"/>
<dbReference type="EC" id="2.1.1.190" evidence="2"/>
<dbReference type="GO" id="GO:0008168">
    <property type="term" value="F:methyltransferase activity"/>
    <property type="evidence" value="ECO:0007669"/>
    <property type="project" value="UniProtKB-KW"/>
</dbReference>
<dbReference type="EMBL" id="FWFZ01000002">
    <property type="protein sequence ID" value="SLN23199.1"/>
    <property type="molecule type" value="Genomic_DNA"/>
</dbReference>
<evidence type="ECO:0000259" key="1">
    <source>
        <dbReference type="Pfam" id="PF05050"/>
    </source>
</evidence>
<keyword evidence="2" id="KW-0489">Methyltransferase</keyword>
<dbReference type="InterPro" id="IPR052514">
    <property type="entry name" value="SAM-dependent_MTase"/>
</dbReference>
<accession>A0A1Y5RSC1</accession>
<dbReference type="Pfam" id="PF05050">
    <property type="entry name" value="Methyltransf_21"/>
    <property type="match status" value="1"/>
</dbReference>
<dbReference type="Gene3D" id="3.40.50.150">
    <property type="entry name" value="Vaccinia Virus protein VP39"/>
    <property type="match status" value="1"/>
</dbReference>
<dbReference type="SUPFAM" id="SSF53335">
    <property type="entry name" value="S-adenosyl-L-methionine-dependent methyltransferases"/>
    <property type="match status" value="1"/>
</dbReference>
<proteinExistence type="predicted"/>
<gene>
    <name evidence="2" type="primary">rlmD_1</name>
    <name evidence="2" type="ORF">ROA7023_00691</name>
</gene>
<dbReference type="AlphaFoldDB" id="A0A1Y5RSC1"/>
<evidence type="ECO:0000313" key="2">
    <source>
        <dbReference type="EMBL" id="SLN23199.1"/>
    </source>
</evidence>